<geneLocation type="plasmid" evidence="7">
    <name>pemeittgr7a</name>
</geneLocation>
<dbReference type="Pfam" id="PF20220">
    <property type="entry name" value="ABC_toxin_N"/>
    <property type="match status" value="1"/>
</dbReference>
<protein>
    <submittedName>
        <fullName evidence="6">Uncharacterized protein</fullName>
    </submittedName>
</protein>
<dbReference type="InterPro" id="IPR041079">
    <property type="entry name" value="Neuraminidase-like"/>
</dbReference>
<dbReference type="RefSeq" id="WP_180941830.1">
    <property type="nucleotide sequence ID" value="NZ_CP041239.1"/>
</dbReference>
<sequence>MCAAVSGSGSDSPPSFSISGTVRFANQAPAPGVTVTAFDRDMRRAQKVGEAYTDREGAYRIEFTRRSSNKREWAGPNLFVKVSVNGAILSASQTVFNAGRASVIDVVVPRPPSSLIERIETAVTPLLGRLAPEALEQDADHQDLEFLAGETGFAMADLARYGLAHRLARWAAIATSEERPPAGSRPLPARSKKALEKEFWFALLGGSAFNYDEGQSLTQNEQAFRHVLPTLDAPAVRKALMRAFRLDEIPARLGEQSDRSVSAFLDLTARVSLGSDKSPSFTKAALEHAGIKAPEKQRRFAQLLIEHGTLNPTMLKALGKSFKKSEIDDLRTSFRLAELTQGDFSVVRILKQGFELKRPEQIPRLARLDEAEWTRLLARHPNDIKLPIGSSEQPGPPPEALYAKTLERQFREAFPTAAFGGALAKALKNGEAKALRHARTVSHIIDRHPEFDLHRTPIDSFLDGRGGSGLGDAAHDPDLRAELKAVQRLFKFAPRFETTQALLGDGIRSAQGAYRLGESEFIRRYSTTAGMSSSDARTAWARAADAVAATLTIVSDLKALDPEGLPAALPNSGDALARFPNWKNLFQSGDLCHCEHCRSTLSPGAYLADLLMFLRARRTRAGADPNASVSSVLFGRRPDLGYIELNCANALTPLPYVDIVCEVLEAAIAGDENDVELAGLVAMPADPAAAKAATTQALMVASIGVGGDFSLSQVDPADADRWVVHGEDATYLLKRKTSSVNFFAQILPNTKSSSAALRAYPAFVNHKAYLKLKEARFPLHLPFDLDAQEVDAALSRAKVDRWELMSVFARGAGASEGDIAAAYFRISCSSTIPNEESLITLAEPTDASQQEAWGEANAADWKARIAIVDTFLAKSGLEYEQMLQLFDLPFIDPAGDIAVVQEDGSCDTTKMRIEGLDAGKLDRILRFLRLWRKRDWAMWELDLALRNPGIGNNTLDEPSLINLFYLMRLKTRLGEPTIEELCALFSDLNTSQRFAGPHQKRAEGLYQQVFLNPGKMQPLDPAFTLAEVTSATNEGIKAHADSVLAALGIKAADLNALLELAGTTGDPLTDGKLTLANLSFLWRHAFLAKRMKLSQGAWQSVLRLLQQDVTSFVDAKSAFDYAERVDELLATGLRPEELTWLLLADAASPAAMPQPQAARFLQTLWNELAAVRAEHSPQRHELLDPPNEPAKLETFLISQLQKLRRSETEARFFVDVLRDEVRQTQPVSGLPAGFAFPAQTTDDIRIRYDAQAQQLHLTGLIDDAQKAQLLTIPQAAGNAIYQQAIEEFHRGPQLALRFFEPFFSAPLASLPAGVLFKNLPDRELREKITYDAEAAMLSFNGIMSHAERAALESLSSDPAFHTAIAALFDQPRGPGIAAENIWLRSDVDLALPLRSAGDPAADNLGRNLAEAARRGLAYLSKISSEQLVLQRTGTLLGLNEALTRRLLTDYAILPETLLAHFTGAFAEAVAAMTPAARPATFEALHWAQRVARLWGKWKLSLADIDRTNDLRADARLPDFAALPLRESDAALDIADIVRLDRLLRFQMRHMAGERSFLEILINRRDGALATLPDLAAAIAAANPDWSQAQVEAMLEAVDPLLQDDYLSAVTWEHLARAFALAGRLNAEPVHVSALASPALGPAHVQTARNLLRGKFGEAAWSVLSVEIQDAVREAKRDALSAYLLTRPAPPDAPGGKWQGKNDLYAYFLLDVEMGACLLTSRLVQATNSVQLFVQRCFMGLEADVLVVAEGADGDSAWRWWQWMRKYRLWEANMKVFLWPENWIEPELKRDRSPFFRELEDELLQGEINDLTVETAFANYLEKLDKVSQLEVAALHQEDDGDEAIVHVFGRTPGAEPHEIYYRTFDYRRWSPWSKVDLDIQGDYLTPLVINGRPFLFWPLFSESNDETGNSNAPLPTSGATSASVPKSSKRLKMRLAVSDYRRDRWSPPRLSKRELESQHTHQQDIAYKYYRFFALDRSGIDGRFYIRVDGESVTREGFPAAELSGAFDIAGCTGAPEPASITGQFFPMVRPEVYSVGYPPQYGRWHELGEAASFVNLLARIDWPQNDLTLENGWTSGSAKYTELLRETPAFFRVTSAWHLSYMDRLLQSGMLALAETIGRTNEPFPLGVGAWLPFFYADKGRTFLVLPALRRTPIDREPGSSAGLLYYPDLKRGLRNWEASFETQIRSWVDAFDLATLSPAQRSVLETALHSRSPGDTAPPFTDEEFRNRLTRALMRFAHLQIGSASLQLLQSLRFHFLNFYHPFACDFARMLRDPRRGVQALMSRETQFKNSGFSFRHVYWPSGAVIDPSIEDPALPPWEVTPGYPKEIVDFAPSGAYSSYNWELFFHAPLLIANALSRNQRFAEARDWYHFIFNPIGPEGPSNGGSPVARYWITKPFFETTDPTYVQQRIEALLHMLAGDPSVPGFSVQARDKLLAQVLDWRAHPYEPHRIAAYRTVAYQKTVVMKYLDNLLSWGDHLFRQDSMESINEATQLYILAAELLGPRPKTIPAQTKPADQSFNELEHQLDAMANALVEVENLVPPPNGGGNTGQAGPPLPSLYFCIPHNEKLLAYWDRVSDRLYKIRNCLNIDGVARQLALFEPPIDPALLVKARAAGLDIGAAFSDLNAPLPLYRFAVTVQKANEVCNDVKALGAALLTALEKKDGEALALLRQGHELRALNALKAVRRRQVDEAGQSLQGLHHAKELTERRRDFYRDVEKINDWEEASRISHSAAIASEIAATLLNKSAGAAHLMPQVSIGSAGIGGSPVALTHYGGNKIAEAGTNWAAALSGLAGISHSFANLAGTQAGYERRWEEWKLQESLAEKELEQLDRQIVAAELRLAIATREQENLLEQIEDAQAIDEFMRSKFTSEELYQWQVGQIANTYFESYRLAHDLAKRAERCFRFELGLMESDFISYGYWDSLKKGLLAGEKLQVDLRRLEAAYLEQNRREFELTKHVSVAQLDPLSLIELRETGRCQLSLPETIFDLDYPGHYFRTIASVSLTLPAVAGPYTTIGCTLRLLRNEIRITSDVAGGYARATDGDGIPADDPRFVENNIPVKSIAVSSGQNDSGMFEFSFRDERYLPFEGAGAISRWSIELFHDVATNSEDLGRSLRQFDYDTISDVILHLKYTAREDAGALKAAAISNLREHLGAEPPNSFIALDLRRQFASHWSRFLHPTDPQAGNILELDLSPDFFPSRDAGQRLAVVRAALFARPADDADELEASIGAGSAAPAPLLLAGRESYGELLVGEAELGGAQTELDPSAPPVRWRIRVAATSSDPLQLSDLLLVLAYRRVN</sequence>
<gene>
    <name evidence="6" type="ORF">FKV68_20910</name>
</gene>
<evidence type="ECO:0000256" key="2">
    <source>
        <dbReference type="SAM" id="MobiDB-lite"/>
    </source>
</evidence>
<keyword evidence="1" id="KW-0175">Coiled coil</keyword>
<feature type="domain" description="Neuraminidase-like" evidence="4">
    <location>
        <begin position="1831"/>
        <end position="1964"/>
    </location>
</feature>
<evidence type="ECO:0000259" key="5">
    <source>
        <dbReference type="Pfam" id="PF20220"/>
    </source>
</evidence>
<evidence type="ECO:0000313" key="7">
    <source>
        <dbReference type="Proteomes" id="UP000510721"/>
    </source>
</evidence>
<dbReference type="InterPro" id="IPR040840">
    <property type="entry name" value="TcA_TcB_BD"/>
</dbReference>
<feature type="coiled-coil region" evidence="1">
    <location>
        <begin position="2823"/>
        <end position="2864"/>
    </location>
</feature>
<keyword evidence="7" id="KW-1185">Reference proteome</keyword>
<evidence type="ECO:0000259" key="3">
    <source>
        <dbReference type="Pfam" id="PF18276"/>
    </source>
</evidence>
<feature type="domain" description="ABC toxin N-terminal" evidence="5">
    <location>
        <begin position="1669"/>
        <end position="1799"/>
    </location>
</feature>
<dbReference type="InterPro" id="IPR046839">
    <property type="entry name" value="ABC_toxin_N"/>
</dbReference>
<organism evidence="6 7">
    <name type="scientific">Sinorhizobium mexicanum</name>
    <dbReference type="NCBI Taxonomy" id="375549"/>
    <lineage>
        <taxon>Bacteria</taxon>
        <taxon>Pseudomonadati</taxon>
        <taxon>Pseudomonadota</taxon>
        <taxon>Alphaproteobacteria</taxon>
        <taxon>Hyphomicrobiales</taxon>
        <taxon>Rhizobiaceae</taxon>
        <taxon>Sinorhizobium/Ensifer group</taxon>
        <taxon>Sinorhizobium</taxon>
    </lineage>
</organism>
<evidence type="ECO:0000313" key="6">
    <source>
        <dbReference type="EMBL" id="QLL63947.1"/>
    </source>
</evidence>
<dbReference type="Proteomes" id="UP000510721">
    <property type="component" value="Plasmid pEmeITTGR7a"/>
</dbReference>
<dbReference type="EMBL" id="CP041239">
    <property type="protein sequence ID" value="QLL63947.1"/>
    <property type="molecule type" value="Genomic_DNA"/>
</dbReference>
<feature type="domain" description="Tc toxin complex TcA C-terminal TcB-binding" evidence="3">
    <location>
        <begin position="2835"/>
        <end position="3137"/>
    </location>
</feature>
<feature type="region of interest" description="Disordered" evidence="2">
    <location>
        <begin position="1907"/>
        <end position="1928"/>
    </location>
</feature>
<feature type="compositionally biased region" description="Polar residues" evidence="2">
    <location>
        <begin position="1907"/>
        <end position="1926"/>
    </location>
</feature>
<accession>A0A859QPE9</accession>
<keyword evidence="6" id="KW-0614">Plasmid</keyword>
<dbReference type="Pfam" id="PF18413">
    <property type="entry name" value="Neuraminidase"/>
    <property type="match status" value="1"/>
</dbReference>
<reference evidence="6 7" key="1">
    <citation type="submission" date="2019-06" db="EMBL/GenBank/DDBJ databases">
        <title>Complete genome sequence of Ensifer mexicanus ITTG R7 isolated from nodules of Acacia angustissima (Mill.) Kuntze.</title>
        <authorList>
            <person name="Rincon-Rosales R."/>
            <person name="Rogel M.A."/>
            <person name="Guerrero G."/>
            <person name="Rincon-Molina C.I."/>
            <person name="Lopez-Lopez A."/>
            <person name="Martinez-Romero E."/>
        </authorList>
    </citation>
    <scope>NUCLEOTIDE SEQUENCE [LARGE SCALE GENOMIC DNA]</scope>
    <source>
        <strain evidence="6 7">ITTG R7</strain>
        <plasmid evidence="7">pemeittgr7a</plasmid>
    </source>
</reference>
<dbReference type="Pfam" id="PF18276">
    <property type="entry name" value="TcA_TcB_BD"/>
    <property type="match status" value="1"/>
</dbReference>
<name>A0A859QPE9_9HYPH</name>
<proteinExistence type="predicted"/>
<evidence type="ECO:0000259" key="4">
    <source>
        <dbReference type="Pfam" id="PF18413"/>
    </source>
</evidence>
<evidence type="ECO:0000256" key="1">
    <source>
        <dbReference type="SAM" id="Coils"/>
    </source>
</evidence>
<dbReference type="KEGG" id="emx:FKV68_20910"/>